<sequence length="267" mass="30100">MSSPIFFAHANGFPSATYGKLLDALSPDYAVLHLEQHAHDPRFPVDDNWDNLVEELLTHLRELEQPVWGVGHSLGGVLHYHAALRHPELYRGVVMLDSPVLTRLDQWVIRLAKGLGLIDRITPAGRTLGRREQFADAAEARAYFAGKSLFQRFDPACLEAYVQHALVADGEQGLRLKFDPSTEISIYRSVPHRSPGRPQQVELPLAVVRGRHSQVVLPHHARSVRQMARGESHALPGGHMFPLERPEQTAELLKSLLQRWQQDEEQP</sequence>
<protein>
    <submittedName>
        <fullName evidence="2">Pimeloyl-ACP methyl ester carboxylesterase</fullName>
    </submittedName>
</protein>
<dbReference type="InterPro" id="IPR000073">
    <property type="entry name" value="AB_hydrolase_1"/>
</dbReference>
<dbReference type="PANTHER" id="PTHR43194:SF2">
    <property type="entry name" value="PEROXISOMAL MEMBRANE PROTEIN LPX1"/>
    <property type="match status" value="1"/>
</dbReference>
<name>A0A7X0BV63_9PSED</name>
<dbReference type="Gene3D" id="3.40.50.1820">
    <property type="entry name" value="alpha/beta hydrolase"/>
    <property type="match status" value="1"/>
</dbReference>
<gene>
    <name evidence="2" type="ORF">HNP49_001882</name>
</gene>
<comment type="caution">
    <text evidence="2">The sequence shown here is derived from an EMBL/GenBank/DDBJ whole genome shotgun (WGS) entry which is preliminary data.</text>
</comment>
<dbReference type="SUPFAM" id="SSF53474">
    <property type="entry name" value="alpha/beta-Hydrolases"/>
    <property type="match status" value="1"/>
</dbReference>
<dbReference type="InterPro" id="IPR050228">
    <property type="entry name" value="Carboxylesterase_BioH"/>
</dbReference>
<dbReference type="EMBL" id="JACHLL010000003">
    <property type="protein sequence ID" value="MBB6341714.1"/>
    <property type="molecule type" value="Genomic_DNA"/>
</dbReference>
<dbReference type="RefSeq" id="WP_184682683.1">
    <property type="nucleotide sequence ID" value="NZ_JACHLL010000003.1"/>
</dbReference>
<dbReference type="AlphaFoldDB" id="A0A7X0BV63"/>
<evidence type="ECO:0000313" key="3">
    <source>
        <dbReference type="Proteomes" id="UP000557193"/>
    </source>
</evidence>
<organism evidence="2 3">
    <name type="scientific">Pseudomonas fluvialis</name>
    <dbReference type="NCBI Taxonomy" id="1793966"/>
    <lineage>
        <taxon>Bacteria</taxon>
        <taxon>Pseudomonadati</taxon>
        <taxon>Pseudomonadota</taxon>
        <taxon>Gammaproteobacteria</taxon>
        <taxon>Pseudomonadales</taxon>
        <taxon>Pseudomonadaceae</taxon>
        <taxon>Pseudomonas</taxon>
    </lineage>
</organism>
<reference evidence="2 3" key="1">
    <citation type="submission" date="2020-08" db="EMBL/GenBank/DDBJ databases">
        <title>Functional genomics of gut bacteria from endangered species of beetles.</title>
        <authorList>
            <person name="Carlos-Shanley C."/>
        </authorList>
    </citation>
    <scope>NUCLEOTIDE SEQUENCE [LARGE SCALE GENOMIC DNA]</scope>
    <source>
        <strain evidence="2 3">S00202</strain>
    </source>
</reference>
<feature type="domain" description="AB hydrolase-1" evidence="1">
    <location>
        <begin position="5"/>
        <end position="251"/>
    </location>
</feature>
<dbReference type="InterPro" id="IPR029058">
    <property type="entry name" value="AB_hydrolase_fold"/>
</dbReference>
<dbReference type="Proteomes" id="UP000557193">
    <property type="component" value="Unassembled WGS sequence"/>
</dbReference>
<dbReference type="Pfam" id="PF12697">
    <property type="entry name" value="Abhydrolase_6"/>
    <property type="match status" value="1"/>
</dbReference>
<dbReference type="PANTHER" id="PTHR43194">
    <property type="entry name" value="HYDROLASE ALPHA/BETA FOLD FAMILY"/>
    <property type="match status" value="1"/>
</dbReference>
<evidence type="ECO:0000313" key="2">
    <source>
        <dbReference type="EMBL" id="MBB6341714.1"/>
    </source>
</evidence>
<evidence type="ECO:0000259" key="1">
    <source>
        <dbReference type="Pfam" id="PF12697"/>
    </source>
</evidence>
<proteinExistence type="predicted"/>
<accession>A0A7X0BV63</accession>
<keyword evidence="3" id="KW-1185">Reference proteome</keyword>